<comment type="similarity">
    <text evidence="1">Belongs to the ARG7 family.</text>
</comment>
<dbReference type="AlphaFoldDB" id="A0A200Q921"/>
<gene>
    <name evidence="2" type="ORF">BVC80_1731g46</name>
</gene>
<evidence type="ECO:0000256" key="1">
    <source>
        <dbReference type="ARBA" id="ARBA00006974"/>
    </source>
</evidence>
<evidence type="ECO:0000313" key="3">
    <source>
        <dbReference type="Proteomes" id="UP000195402"/>
    </source>
</evidence>
<dbReference type="OrthoDB" id="1930622at2759"/>
<dbReference type="FunCoup" id="A0A200Q921">
    <property type="interactions" value="172"/>
</dbReference>
<proteinExistence type="inferred from homology"/>
<dbReference type="Pfam" id="PF02519">
    <property type="entry name" value="Auxin_inducible"/>
    <property type="match status" value="1"/>
</dbReference>
<dbReference type="PANTHER" id="PTHR31374:SF16">
    <property type="entry name" value="AUXIN-RESPONSIVE FAMILY PROTEIN"/>
    <property type="match status" value="1"/>
</dbReference>
<name>A0A200Q921_MACCD</name>
<comment type="caution">
    <text evidence="2">The sequence shown here is derived from an EMBL/GenBank/DDBJ whole genome shotgun (WGS) entry which is preliminary data.</text>
</comment>
<dbReference type="InterPro" id="IPR003676">
    <property type="entry name" value="SAUR_fam"/>
</dbReference>
<reference evidence="2 3" key="1">
    <citation type="journal article" date="2017" name="Mol. Plant">
        <title>The Genome of Medicinal Plant Macleaya cordata Provides New Insights into Benzylisoquinoline Alkaloids Metabolism.</title>
        <authorList>
            <person name="Liu X."/>
            <person name="Liu Y."/>
            <person name="Huang P."/>
            <person name="Ma Y."/>
            <person name="Qing Z."/>
            <person name="Tang Q."/>
            <person name="Cao H."/>
            <person name="Cheng P."/>
            <person name="Zheng Y."/>
            <person name="Yuan Z."/>
            <person name="Zhou Y."/>
            <person name="Liu J."/>
            <person name="Tang Z."/>
            <person name="Zhuo Y."/>
            <person name="Zhang Y."/>
            <person name="Yu L."/>
            <person name="Huang J."/>
            <person name="Yang P."/>
            <person name="Peng Q."/>
            <person name="Zhang J."/>
            <person name="Jiang W."/>
            <person name="Zhang Z."/>
            <person name="Lin K."/>
            <person name="Ro D.K."/>
            <person name="Chen X."/>
            <person name="Xiong X."/>
            <person name="Shang Y."/>
            <person name="Huang S."/>
            <person name="Zeng J."/>
        </authorList>
    </citation>
    <scope>NUCLEOTIDE SEQUENCE [LARGE SCALE GENOMIC DNA]</scope>
    <source>
        <strain evidence="3">cv. BLH2017</strain>
        <tissue evidence="2">Root</tissue>
    </source>
</reference>
<sequence>MAKTSKIKRERRGSMVKLRLIMEKLQRGLSESRRLVVGDNEYREEDEAAEMVPEDVQEGHFAVFAVEGDEKKRFIFELGFLTNPGFLRLLEQAEEEFGFEQDGVLEVPCRPDELQSIL</sequence>
<accession>A0A200Q921</accession>
<organism evidence="2 3">
    <name type="scientific">Macleaya cordata</name>
    <name type="common">Five-seeded plume-poppy</name>
    <name type="synonym">Bocconia cordata</name>
    <dbReference type="NCBI Taxonomy" id="56857"/>
    <lineage>
        <taxon>Eukaryota</taxon>
        <taxon>Viridiplantae</taxon>
        <taxon>Streptophyta</taxon>
        <taxon>Embryophyta</taxon>
        <taxon>Tracheophyta</taxon>
        <taxon>Spermatophyta</taxon>
        <taxon>Magnoliopsida</taxon>
        <taxon>Ranunculales</taxon>
        <taxon>Papaveraceae</taxon>
        <taxon>Papaveroideae</taxon>
        <taxon>Macleaya</taxon>
    </lineage>
</organism>
<dbReference type="PANTHER" id="PTHR31374">
    <property type="entry name" value="AUXIN-INDUCED PROTEIN-LIKE-RELATED"/>
    <property type="match status" value="1"/>
</dbReference>
<dbReference type="EMBL" id="MVGT01002668">
    <property type="protein sequence ID" value="OVA06969.1"/>
    <property type="molecule type" value="Genomic_DNA"/>
</dbReference>
<dbReference type="GO" id="GO:0009733">
    <property type="term" value="P:response to auxin"/>
    <property type="evidence" value="ECO:0007669"/>
    <property type="project" value="InterPro"/>
</dbReference>
<keyword evidence="3" id="KW-1185">Reference proteome</keyword>
<evidence type="ECO:0000313" key="2">
    <source>
        <dbReference type="EMBL" id="OVA06969.1"/>
    </source>
</evidence>
<dbReference type="Proteomes" id="UP000195402">
    <property type="component" value="Unassembled WGS sequence"/>
</dbReference>
<dbReference type="OMA" id="FISHLTC"/>
<dbReference type="STRING" id="56857.A0A200Q921"/>
<protein>
    <submittedName>
        <fullName evidence="2">Auxin-induced protein</fullName>
    </submittedName>
</protein>
<dbReference type="InParanoid" id="A0A200Q921"/>